<proteinExistence type="predicted"/>
<keyword evidence="3" id="KW-1185">Reference proteome</keyword>
<evidence type="ECO:0000256" key="1">
    <source>
        <dbReference type="SAM" id="MobiDB-lite"/>
    </source>
</evidence>
<evidence type="ECO:0000313" key="3">
    <source>
        <dbReference type="Proteomes" id="UP001499854"/>
    </source>
</evidence>
<comment type="caution">
    <text evidence="2">The sequence shown here is derived from an EMBL/GenBank/DDBJ whole genome shotgun (WGS) entry which is preliminary data.</text>
</comment>
<sequence length="94" mass="10253">MDDWARADPTELRIRLDMALEHNAMLVAEIAELRGRLHPTESAPPSPSGHSLARAAAMPSVDRPELDAEQPRVDASAPIETKTALFRLGADEVE</sequence>
<evidence type="ECO:0000313" key="2">
    <source>
        <dbReference type="EMBL" id="GAA1993004.1"/>
    </source>
</evidence>
<accession>A0ABP5ECR0</accession>
<dbReference type="EMBL" id="BAAAQM010000049">
    <property type="protein sequence ID" value="GAA1993004.1"/>
    <property type="molecule type" value="Genomic_DNA"/>
</dbReference>
<dbReference type="Proteomes" id="UP001499854">
    <property type="component" value="Unassembled WGS sequence"/>
</dbReference>
<feature type="region of interest" description="Disordered" evidence="1">
    <location>
        <begin position="37"/>
        <end position="78"/>
    </location>
</feature>
<organism evidence="2 3">
    <name type="scientific">Catenulispora subtropica</name>
    <dbReference type="NCBI Taxonomy" id="450798"/>
    <lineage>
        <taxon>Bacteria</taxon>
        <taxon>Bacillati</taxon>
        <taxon>Actinomycetota</taxon>
        <taxon>Actinomycetes</taxon>
        <taxon>Catenulisporales</taxon>
        <taxon>Catenulisporaceae</taxon>
        <taxon>Catenulispora</taxon>
    </lineage>
</organism>
<protein>
    <submittedName>
        <fullName evidence="2">Uncharacterized protein</fullName>
    </submittedName>
</protein>
<dbReference type="RefSeq" id="WP_344661101.1">
    <property type="nucleotide sequence ID" value="NZ_BAAAQM010000049.1"/>
</dbReference>
<gene>
    <name evidence="2" type="ORF">GCM10009838_66190</name>
</gene>
<reference evidence="3" key="1">
    <citation type="journal article" date="2019" name="Int. J. Syst. Evol. Microbiol.">
        <title>The Global Catalogue of Microorganisms (GCM) 10K type strain sequencing project: providing services to taxonomists for standard genome sequencing and annotation.</title>
        <authorList>
            <consortium name="The Broad Institute Genomics Platform"/>
            <consortium name="The Broad Institute Genome Sequencing Center for Infectious Disease"/>
            <person name="Wu L."/>
            <person name="Ma J."/>
        </authorList>
    </citation>
    <scope>NUCLEOTIDE SEQUENCE [LARGE SCALE GENOMIC DNA]</scope>
    <source>
        <strain evidence="3">JCM 16013</strain>
    </source>
</reference>
<feature type="compositionally biased region" description="Basic and acidic residues" evidence="1">
    <location>
        <begin position="62"/>
        <end position="72"/>
    </location>
</feature>
<name>A0ABP5ECR0_9ACTN</name>